<dbReference type="RefSeq" id="WP_100906373.1">
    <property type="nucleotide sequence ID" value="NZ_CP017766.1"/>
</dbReference>
<dbReference type="PANTHER" id="PTHR43221:SF2">
    <property type="entry name" value="PROTEASE HTPX HOMOLOG"/>
    <property type="match status" value="1"/>
</dbReference>
<keyword evidence="4 11" id="KW-0812">Transmembrane</keyword>
<evidence type="ECO:0000256" key="5">
    <source>
        <dbReference type="ARBA" id="ARBA00022723"/>
    </source>
</evidence>
<sequence>MLEKNFIIDTELSSGHLEEALDFLRDFYLLPQPDSFKNISRTIMDGAGVLSYTATNKQEGWEVRIEIQAENPFLVKIIPLTTPPDFDISPQIDLLEEELFIAIQAFEDAIRQATLYFAWVEGEEILPEAPPTRRKKVSFRIFGSNMIMIYLLFFGINIIIFILLELVLAIMAILLFQLVIVLFSDRILLRTSDWIITPENPRVHILEYQLPLEEFQKFQEKFDKDIIIKMKDEIYQKSLALGLEPTCELGEDVFREYGFHCQPDLKVSRVIDVYSIVKEAASKFNINMPKVALSNTMIPNAAATGPSPNRGLVLITTGLLVQLEEDEILSVVGHEMGHLSGRDPIILFSIISAEFILRFTILFPLVAISPLVYLIVALGFIFFVAKFFETRADLLSAMKIGHPQLLASALRKIGYQRLHAERISPTRLPSWINFDPHPPIYFRIDRLEGMKTPVKVKNPLLKSAKDVVDGFKRTLGL</sequence>
<dbReference type="InterPro" id="IPR001915">
    <property type="entry name" value="Peptidase_M48"/>
</dbReference>
<feature type="transmembrane region" description="Helical" evidence="11">
    <location>
        <begin position="166"/>
        <end position="184"/>
    </location>
</feature>
<gene>
    <name evidence="13" type="ORF">BK007_10480</name>
</gene>
<evidence type="ECO:0000256" key="8">
    <source>
        <dbReference type="ARBA" id="ARBA00022989"/>
    </source>
</evidence>
<dbReference type="OrthoDB" id="28389at2157"/>
<dbReference type="GO" id="GO:0046872">
    <property type="term" value="F:metal ion binding"/>
    <property type="evidence" value="ECO:0007669"/>
    <property type="project" value="UniProtKB-KW"/>
</dbReference>
<name>A0A2H4VE81_9EURY</name>
<reference evidence="13 14" key="1">
    <citation type="submission" date="2016-10" db="EMBL/GenBank/DDBJ databases">
        <title>Comparative genomics between deep and shallow subseafloor isolates.</title>
        <authorList>
            <person name="Ishii S."/>
            <person name="Miller J.R."/>
            <person name="Sutton G."/>
            <person name="Suzuki S."/>
            <person name="Methe B."/>
            <person name="Inagaki F."/>
            <person name="Imachi H."/>
        </authorList>
    </citation>
    <scope>NUCLEOTIDE SEQUENCE [LARGE SCALE GENOMIC DNA]</scope>
    <source>
        <strain evidence="13 14">MO-MB1</strain>
    </source>
</reference>
<keyword evidence="5" id="KW-0479">Metal-binding</keyword>
<dbReference type="GO" id="GO:0004222">
    <property type="term" value="F:metalloendopeptidase activity"/>
    <property type="evidence" value="ECO:0007669"/>
    <property type="project" value="InterPro"/>
</dbReference>
<dbReference type="GO" id="GO:0006508">
    <property type="term" value="P:proteolysis"/>
    <property type="evidence" value="ECO:0007669"/>
    <property type="project" value="UniProtKB-KW"/>
</dbReference>
<evidence type="ECO:0000313" key="13">
    <source>
        <dbReference type="EMBL" id="AUB56396.1"/>
    </source>
</evidence>
<keyword evidence="2" id="KW-1003">Cell membrane</keyword>
<organism evidence="13 14">
    <name type="scientific">Methanobacterium subterraneum</name>
    <dbReference type="NCBI Taxonomy" id="59277"/>
    <lineage>
        <taxon>Archaea</taxon>
        <taxon>Methanobacteriati</taxon>
        <taxon>Methanobacteriota</taxon>
        <taxon>Methanomada group</taxon>
        <taxon>Methanobacteria</taxon>
        <taxon>Methanobacteriales</taxon>
        <taxon>Methanobacteriaceae</taxon>
        <taxon>Methanobacterium</taxon>
    </lineage>
</organism>
<dbReference type="EMBL" id="CP017766">
    <property type="protein sequence ID" value="AUB56396.1"/>
    <property type="molecule type" value="Genomic_DNA"/>
</dbReference>
<evidence type="ECO:0000256" key="1">
    <source>
        <dbReference type="ARBA" id="ARBA00001947"/>
    </source>
</evidence>
<feature type="domain" description="Peptidase M48" evidence="12">
    <location>
        <begin position="272"/>
        <end position="450"/>
    </location>
</feature>
<evidence type="ECO:0000256" key="7">
    <source>
        <dbReference type="ARBA" id="ARBA00022833"/>
    </source>
</evidence>
<keyword evidence="8 11" id="KW-1133">Transmembrane helix</keyword>
<keyword evidence="10 11" id="KW-0472">Membrane</keyword>
<evidence type="ECO:0000256" key="9">
    <source>
        <dbReference type="ARBA" id="ARBA00023049"/>
    </source>
</evidence>
<dbReference type="Proteomes" id="UP000232806">
    <property type="component" value="Chromosome"/>
</dbReference>
<keyword evidence="6" id="KW-0378">Hydrolase</keyword>
<dbReference type="Pfam" id="PF01435">
    <property type="entry name" value="Peptidase_M48"/>
    <property type="match status" value="1"/>
</dbReference>
<evidence type="ECO:0000313" key="14">
    <source>
        <dbReference type="Proteomes" id="UP000232806"/>
    </source>
</evidence>
<evidence type="ECO:0000256" key="10">
    <source>
        <dbReference type="ARBA" id="ARBA00023136"/>
    </source>
</evidence>
<keyword evidence="7" id="KW-0862">Zinc</keyword>
<feature type="transmembrane region" description="Helical" evidence="11">
    <location>
        <begin position="371"/>
        <end position="388"/>
    </location>
</feature>
<evidence type="ECO:0000256" key="4">
    <source>
        <dbReference type="ARBA" id="ARBA00022692"/>
    </source>
</evidence>
<feature type="transmembrane region" description="Helical" evidence="11">
    <location>
        <begin position="141"/>
        <end position="160"/>
    </location>
</feature>
<dbReference type="InterPro" id="IPR050083">
    <property type="entry name" value="HtpX_protease"/>
</dbReference>
<dbReference type="PANTHER" id="PTHR43221">
    <property type="entry name" value="PROTEASE HTPX"/>
    <property type="match status" value="1"/>
</dbReference>
<evidence type="ECO:0000256" key="11">
    <source>
        <dbReference type="SAM" id="Phobius"/>
    </source>
</evidence>
<keyword evidence="3" id="KW-0645">Protease</keyword>
<evidence type="ECO:0000256" key="3">
    <source>
        <dbReference type="ARBA" id="ARBA00022670"/>
    </source>
</evidence>
<proteinExistence type="predicted"/>
<evidence type="ECO:0000256" key="2">
    <source>
        <dbReference type="ARBA" id="ARBA00022475"/>
    </source>
</evidence>
<dbReference type="Gene3D" id="3.30.2010.10">
    <property type="entry name" value="Metalloproteases ('zincins'), catalytic domain"/>
    <property type="match status" value="1"/>
</dbReference>
<evidence type="ECO:0000256" key="6">
    <source>
        <dbReference type="ARBA" id="ARBA00022801"/>
    </source>
</evidence>
<accession>A0A2H4VE81</accession>
<protein>
    <submittedName>
        <fullName evidence="13">Heat-shock protein HtpX</fullName>
    </submittedName>
</protein>
<comment type="cofactor">
    <cofactor evidence="1">
        <name>Zn(2+)</name>
        <dbReference type="ChEBI" id="CHEBI:29105"/>
    </cofactor>
</comment>
<evidence type="ECO:0000259" key="12">
    <source>
        <dbReference type="Pfam" id="PF01435"/>
    </source>
</evidence>
<keyword evidence="9" id="KW-0482">Metalloprotease</keyword>
<dbReference type="GeneID" id="35122035"/>
<dbReference type="AlphaFoldDB" id="A0A2H4VE81"/>